<keyword evidence="3" id="KW-1185">Reference proteome</keyword>
<keyword evidence="1" id="KW-0812">Transmembrane</keyword>
<evidence type="ECO:0000313" key="3">
    <source>
        <dbReference type="Proteomes" id="UP000276133"/>
    </source>
</evidence>
<gene>
    <name evidence="2" type="ORF">BpHYR1_031591</name>
</gene>
<organism evidence="2 3">
    <name type="scientific">Brachionus plicatilis</name>
    <name type="common">Marine rotifer</name>
    <name type="synonym">Brachionus muelleri</name>
    <dbReference type="NCBI Taxonomy" id="10195"/>
    <lineage>
        <taxon>Eukaryota</taxon>
        <taxon>Metazoa</taxon>
        <taxon>Spiralia</taxon>
        <taxon>Gnathifera</taxon>
        <taxon>Rotifera</taxon>
        <taxon>Eurotatoria</taxon>
        <taxon>Monogononta</taxon>
        <taxon>Pseudotrocha</taxon>
        <taxon>Ploima</taxon>
        <taxon>Brachionidae</taxon>
        <taxon>Brachionus</taxon>
    </lineage>
</organism>
<dbReference type="EMBL" id="REGN01000523">
    <property type="protein sequence ID" value="RNA41309.1"/>
    <property type="molecule type" value="Genomic_DNA"/>
</dbReference>
<comment type="caution">
    <text evidence="2">The sequence shown here is derived from an EMBL/GenBank/DDBJ whole genome shotgun (WGS) entry which is preliminary data.</text>
</comment>
<keyword evidence="1" id="KW-0472">Membrane</keyword>
<sequence length="77" mass="9066">MENENFADLLGSKVVAIIFSIFVLLIIFRLRHIFGANRPVTRSGQIFRQHELFKCQMMVGINDLNKLIWYSKLFSEF</sequence>
<keyword evidence="1" id="KW-1133">Transmembrane helix</keyword>
<dbReference type="AlphaFoldDB" id="A0A3M7T080"/>
<feature type="transmembrane region" description="Helical" evidence="1">
    <location>
        <begin position="6"/>
        <end position="28"/>
    </location>
</feature>
<dbReference type="Proteomes" id="UP000276133">
    <property type="component" value="Unassembled WGS sequence"/>
</dbReference>
<protein>
    <submittedName>
        <fullName evidence="2">Uncharacterized protein</fullName>
    </submittedName>
</protein>
<accession>A0A3M7T080</accession>
<evidence type="ECO:0000313" key="2">
    <source>
        <dbReference type="EMBL" id="RNA41309.1"/>
    </source>
</evidence>
<reference evidence="2 3" key="1">
    <citation type="journal article" date="2018" name="Sci. Rep.">
        <title>Genomic signatures of local adaptation to the degree of environmental predictability in rotifers.</title>
        <authorList>
            <person name="Franch-Gras L."/>
            <person name="Hahn C."/>
            <person name="Garcia-Roger E.M."/>
            <person name="Carmona M.J."/>
            <person name="Serra M."/>
            <person name="Gomez A."/>
        </authorList>
    </citation>
    <scope>NUCLEOTIDE SEQUENCE [LARGE SCALE GENOMIC DNA]</scope>
    <source>
        <strain evidence="2">HYR1</strain>
    </source>
</reference>
<evidence type="ECO:0000256" key="1">
    <source>
        <dbReference type="SAM" id="Phobius"/>
    </source>
</evidence>
<name>A0A3M7T080_BRAPC</name>
<proteinExistence type="predicted"/>